<dbReference type="AlphaFoldDB" id="K1W7F3"/>
<dbReference type="KEGG" id="mbe:MBM_08767"/>
<keyword evidence="3" id="KW-1185">Reference proteome</keyword>
<feature type="compositionally biased region" description="Basic and acidic residues" evidence="1">
    <location>
        <begin position="196"/>
        <end position="215"/>
    </location>
</feature>
<reference evidence="2 3" key="1">
    <citation type="journal article" date="2012" name="BMC Genomics">
        <title>Sequencing the genome of Marssonina brunnea reveals fungus-poplar co-evolution.</title>
        <authorList>
            <person name="Zhu S."/>
            <person name="Cao Y.-Z."/>
            <person name="Jiang C."/>
            <person name="Tan B.-Y."/>
            <person name="Wang Z."/>
            <person name="Feng S."/>
            <person name="Zhang L."/>
            <person name="Su X.-H."/>
            <person name="Brejova B."/>
            <person name="Vinar T."/>
            <person name="Xu M."/>
            <person name="Wang M.-X."/>
            <person name="Zhang S.-G."/>
            <person name="Huang M.-R."/>
            <person name="Wu R."/>
            <person name="Zhou Y."/>
        </authorList>
    </citation>
    <scope>NUCLEOTIDE SEQUENCE [LARGE SCALE GENOMIC DNA]</scope>
    <source>
        <strain evidence="2 3">MB_m1</strain>
    </source>
</reference>
<dbReference type="InParanoid" id="K1W7F3"/>
<name>K1W7F3_MARBU</name>
<organism evidence="2 3">
    <name type="scientific">Marssonina brunnea f. sp. multigermtubi (strain MB_m1)</name>
    <name type="common">Marssonina leaf spot fungus</name>
    <dbReference type="NCBI Taxonomy" id="1072389"/>
    <lineage>
        <taxon>Eukaryota</taxon>
        <taxon>Fungi</taxon>
        <taxon>Dikarya</taxon>
        <taxon>Ascomycota</taxon>
        <taxon>Pezizomycotina</taxon>
        <taxon>Leotiomycetes</taxon>
        <taxon>Helotiales</taxon>
        <taxon>Drepanopezizaceae</taxon>
        <taxon>Drepanopeziza</taxon>
    </lineage>
</organism>
<dbReference type="OrthoDB" id="10621760at2759"/>
<feature type="region of interest" description="Disordered" evidence="1">
    <location>
        <begin position="188"/>
        <end position="215"/>
    </location>
</feature>
<evidence type="ECO:0000313" key="2">
    <source>
        <dbReference type="EMBL" id="EKD13005.1"/>
    </source>
</evidence>
<gene>
    <name evidence="2" type="ORF">MBM_08767</name>
</gene>
<dbReference type="Proteomes" id="UP000006753">
    <property type="component" value="Unassembled WGS sequence"/>
</dbReference>
<evidence type="ECO:0000313" key="3">
    <source>
        <dbReference type="Proteomes" id="UP000006753"/>
    </source>
</evidence>
<sequence length="215" mass="23433">MWIEVGISCIESGHSTSAEVERKALQRTVRSQKAQLSALQTAQAQLEIKDQIIKSQAELIERITTASQILPAPVSSLTPNSIAQPENISAAHCATQQTAIDARGIQQMEAYIAELEHKLKDIIKSDSGVGSAFEKKISFVEVVQARGSRLIPPVTAPRITQTPSPTLAFFTTARLFRSSSHLVPIAGLTTSNHSASHGDETRKNKEKDKEREARP</sequence>
<accession>K1W7F3</accession>
<dbReference type="EMBL" id="JH921452">
    <property type="protein sequence ID" value="EKD13005.1"/>
    <property type="molecule type" value="Genomic_DNA"/>
</dbReference>
<protein>
    <submittedName>
        <fullName evidence="2">Uncharacterized protein</fullName>
    </submittedName>
</protein>
<proteinExistence type="predicted"/>
<dbReference type="HOGENOM" id="CLU_1283487_0_0_1"/>
<evidence type="ECO:0000256" key="1">
    <source>
        <dbReference type="SAM" id="MobiDB-lite"/>
    </source>
</evidence>